<evidence type="ECO:0000313" key="3">
    <source>
        <dbReference type="Proteomes" id="UP000054771"/>
    </source>
</evidence>
<sequence>MDGLCTRSSSHAQPHTFHPDRSQQPAPVLPRKRPIFQAGTSAGSDAIYKLLAKNPCDQDKIYSNRDTNAPSAADHPATAGTDEDPLVVLEDLIANGGQPGTECQLDNRHKDALRTAVDGIRRLRLLLCIGDYTQKVSHCIRDVYNPGMREPSVDWLCEHLSSESLAHCLKYVNDIYPGMNISPNVVSLSLQLYRERNAMVHSGMGAARGKHNNWALEEIIAKDRDRLKEFVRDETPEMQEVLDRIMRVASRLTTGPGHTGANSGKIPRI</sequence>
<protein>
    <submittedName>
        <fullName evidence="2">Uncharacterized protein</fullName>
    </submittedName>
</protein>
<dbReference type="Proteomes" id="UP000054771">
    <property type="component" value="Unassembled WGS sequence"/>
</dbReference>
<reference evidence="3" key="1">
    <citation type="journal article" date="2016" name="Genome Announc.">
        <title>Draft genome sequences of fungus Aspergillus calidoustus.</title>
        <authorList>
            <person name="Horn F."/>
            <person name="Linde J."/>
            <person name="Mattern D.J."/>
            <person name="Walther G."/>
            <person name="Guthke R."/>
            <person name="Scherlach K."/>
            <person name="Martin K."/>
            <person name="Brakhage A.A."/>
            <person name="Petzke L."/>
            <person name="Valiante V."/>
        </authorList>
    </citation>
    <scope>NUCLEOTIDE SEQUENCE [LARGE SCALE GENOMIC DNA]</scope>
    <source>
        <strain evidence="3">SF006504</strain>
    </source>
</reference>
<proteinExistence type="predicted"/>
<name>A0A0U5CLM3_ASPCI</name>
<evidence type="ECO:0000256" key="1">
    <source>
        <dbReference type="SAM" id="MobiDB-lite"/>
    </source>
</evidence>
<feature type="compositionally biased region" description="Polar residues" evidence="1">
    <location>
        <begin position="1"/>
        <end position="13"/>
    </location>
</feature>
<accession>A0A0U5CLM3</accession>
<dbReference type="AlphaFoldDB" id="A0A0U5CLM3"/>
<dbReference type="EMBL" id="CDMC01000002">
    <property type="protein sequence ID" value="CEN59346.1"/>
    <property type="molecule type" value="Genomic_DNA"/>
</dbReference>
<feature type="region of interest" description="Disordered" evidence="1">
    <location>
        <begin position="61"/>
        <end position="81"/>
    </location>
</feature>
<gene>
    <name evidence="2" type="ORF">ASPCAL01798</name>
</gene>
<evidence type="ECO:0000313" key="2">
    <source>
        <dbReference type="EMBL" id="CEN59346.1"/>
    </source>
</evidence>
<feature type="region of interest" description="Disordered" evidence="1">
    <location>
        <begin position="1"/>
        <end position="28"/>
    </location>
</feature>
<keyword evidence="3" id="KW-1185">Reference proteome</keyword>
<organism evidence="2 3">
    <name type="scientific">Aspergillus calidoustus</name>
    <dbReference type="NCBI Taxonomy" id="454130"/>
    <lineage>
        <taxon>Eukaryota</taxon>
        <taxon>Fungi</taxon>
        <taxon>Dikarya</taxon>
        <taxon>Ascomycota</taxon>
        <taxon>Pezizomycotina</taxon>
        <taxon>Eurotiomycetes</taxon>
        <taxon>Eurotiomycetidae</taxon>
        <taxon>Eurotiales</taxon>
        <taxon>Aspergillaceae</taxon>
        <taxon>Aspergillus</taxon>
        <taxon>Aspergillus subgen. Nidulantes</taxon>
    </lineage>
</organism>